<sequence length="442" mass="47182">MSLLSAATTRIKASHSDHRAIFRGIAWVSLFVVLAKVAGAIKEMAVAYQYGVGAEVDAYLYLFNIISWPVGVWFAVLTVVLVPLASRIHREAPLDLPRFRAELLGQTLLACAALFLLSWLALALALSGTWSGLPDEATVIAERMLLPLLALGPLGLLASLLSAWTLAAGRHANTLLEGVPSLTIAAALLMLPASGIEWLVWATVAGFVIHLACLLLPLIRRAEIEAPVLALSSPHWKSFFQGFGILLAGQALMTLIGFIDIYFAASLGSGAVSMLGYANRVLALLLGLGATVAGRAMLPVFSRAAARGGKGQWRLVRQWACLLFLVGAAAAAAGWALSPWAVQILFERGAFSAHDTQAVAEVLRYGLFQLPFYFGGLVLVTYASSRGQYRLLFWPGVIGIAVKITANLLLIPSLGLNGIALGWVAVYAATALFFRITLGRIR</sequence>
<feature type="transmembrane region" description="Helical" evidence="10">
    <location>
        <begin position="198"/>
        <end position="219"/>
    </location>
</feature>
<evidence type="ECO:0000256" key="10">
    <source>
        <dbReference type="SAM" id="Phobius"/>
    </source>
</evidence>
<keyword evidence="7 10" id="KW-0472">Membrane</keyword>
<evidence type="ECO:0000256" key="1">
    <source>
        <dbReference type="ARBA" id="ARBA00004651"/>
    </source>
</evidence>
<feature type="transmembrane region" description="Helical" evidence="10">
    <location>
        <begin position="61"/>
        <end position="82"/>
    </location>
</feature>
<name>A0ABU6J6Q0_9BURK</name>
<evidence type="ECO:0000256" key="7">
    <source>
        <dbReference type="ARBA" id="ARBA00023136"/>
    </source>
</evidence>
<feature type="transmembrane region" description="Helical" evidence="10">
    <location>
        <begin position="174"/>
        <end position="192"/>
    </location>
</feature>
<keyword evidence="3 10" id="KW-0812">Transmembrane</keyword>
<feature type="transmembrane region" description="Helical" evidence="10">
    <location>
        <begin position="103"/>
        <end position="125"/>
    </location>
</feature>
<gene>
    <name evidence="11" type="ORF">RY831_09035</name>
</gene>
<evidence type="ECO:0000256" key="5">
    <source>
        <dbReference type="ARBA" id="ARBA00022984"/>
    </source>
</evidence>
<evidence type="ECO:0000256" key="4">
    <source>
        <dbReference type="ARBA" id="ARBA00022960"/>
    </source>
</evidence>
<keyword evidence="5" id="KW-0573">Peptidoglycan synthesis</keyword>
<dbReference type="Pfam" id="PF03023">
    <property type="entry name" value="MurJ"/>
    <property type="match status" value="1"/>
</dbReference>
<feature type="transmembrane region" description="Helical" evidence="10">
    <location>
        <begin position="239"/>
        <end position="265"/>
    </location>
</feature>
<dbReference type="Proteomes" id="UP001352263">
    <property type="component" value="Unassembled WGS sequence"/>
</dbReference>
<keyword evidence="6 10" id="KW-1133">Transmembrane helix</keyword>
<keyword evidence="2" id="KW-1003">Cell membrane</keyword>
<evidence type="ECO:0000313" key="11">
    <source>
        <dbReference type="EMBL" id="MEC4719291.1"/>
    </source>
</evidence>
<comment type="subcellular location">
    <subcellularLocation>
        <location evidence="1">Cell membrane</location>
        <topology evidence="1">Multi-pass membrane protein</topology>
    </subcellularLocation>
</comment>
<feature type="transmembrane region" description="Helical" evidence="10">
    <location>
        <begin position="362"/>
        <end position="384"/>
    </location>
</feature>
<dbReference type="RefSeq" id="WP_326506011.1">
    <property type="nucleotide sequence ID" value="NZ_JAWIIV010000006.1"/>
</dbReference>
<reference evidence="11 12" key="1">
    <citation type="submission" date="2023-10" db="EMBL/GenBank/DDBJ databases">
        <title>Noviherbaspirillum sp. CPCC 100848 genome assembly.</title>
        <authorList>
            <person name="Li X.Y."/>
            <person name="Fang X.M."/>
        </authorList>
    </citation>
    <scope>NUCLEOTIDE SEQUENCE [LARGE SCALE GENOMIC DNA]</scope>
    <source>
        <strain evidence="11 12">CPCC 100848</strain>
    </source>
</reference>
<dbReference type="InterPro" id="IPR004268">
    <property type="entry name" value="MurJ"/>
</dbReference>
<feature type="transmembrane region" description="Helical" evidence="10">
    <location>
        <begin position="418"/>
        <end position="438"/>
    </location>
</feature>
<protein>
    <submittedName>
        <fullName evidence="11">Lipid II flippase MurJ</fullName>
    </submittedName>
</protein>
<feature type="transmembrane region" description="Helical" evidence="10">
    <location>
        <begin position="277"/>
        <end position="298"/>
    </location>
</feature>
<evidence type="ECO:0000256" key="2">
    <source>
        <dbReference type="ARBA" id="ARBA00022475"/>
    </source>
</evidence>
<feature type="transmembrane region" description="Helical" evidence="10">
    <location>
        <begin position="145"/>
        <end position="167"/>
    </location>
</feature>
<accession>A0ABU6J6Q0</accession>
<feature type="transmembrane region" description="Helical" evidence="10">
    <location>
        <begin position="319"/>
        <end position="342"/>
    </location>
</feature>
<dbReference type="EMBL" id="JAWIIV010000006">
    <property type="protein sequence ID" value="MEC4719291.1"/>
    <property type="molecule type" value="Genomic_DNA"/>
</dbReference>
<organism evidence="11 12">
    <name type="scientific">Noviherbaspirillum album</name>
    <dbReference type="NCBI Taxonomy" id="3080276"/>
    <lineage>
        <taxon>Bacteria</taxon>
        <taxon>Pseudomonadati</taxon>
        <taxon>Pseudomonadota</taxon>
        <taxon>Betaproteobacteria</taxon>
        <taxon>Burkholderiales</taxon>
        <taxon>Oxalobacteraceae</taxon>
        <taxon>Noviherbaspirillum</taxon>
    </lineage>
</organism>
<evidence type="ECO:0000256" key="8">
    <source>
        <dbReference type="ARBA" id="ARBA00060041"/>
    </source>
</evidence>
<feature type="transmembrane region" description="Helical" evidence="10">
    <location>
        <begin position="391"/>
        <end position="412"/>
    </location>
</feature>
<comment type="caution">
    <text evidence="11">The sequence shown here is derived from an EMBL/GenBank/DDBJ whole genome shotgun (WGS) entry which is preliminary data.</text>
</comment>
<proteinExistence type="inferred from homology"/>
<dbReference type="PANTHER" id="PTHR43486">
    <property type="entry name" value="LIPID II FLIPPASE MURJ-RELATED"/>
    <property type="match status" value="1"/>
</dbReference>
<dbReference type="PANTHER" id="PTHR43486:SF1">
    <property type="entry name" value="LIPID II FLIPPASE MURJ-RELATED"/>
    <property type="match status" value="1"/>
</dbReference>
<evidence type="ECO:0000256" key="9">
    <source>
        <dbReference type="ARBA" id="ARBA00061532"/>
    </source>
</evidence>
<evidence type="ECO:0000313" key="12">
    <source>
        <dbReference type="Proteomes" id="UP001352263"/>
    </source>
</evidence>
<evidence type="ECO:0000256" key="3">
    <source>
        <dbReference type="ARBA" id="ARBA00022692"/>
    </source>
</evidence>
<comment type="similarity">
    <text evidence="9">Belongs to the MurJ/MviN family.</text>
</comment>
<evidence type="ECO:0000256" key="6">
    <source>
        <dbReference type="ARBA" id="ARBA00022989"/>
    </source>
</evidence>
<comment type="function">
    <text evidence="8">Involved in peptidoglycan biosynthesis. Transports lipid-linked peptidoglycan precursors from the inner to the outer leaflet of the cytoplasmic membrane.</text>
</comment>
<keyword evidence="4" id="KW-0133">Cell shape</keyword>
<feature type="transmembrane region" description="Helical" evidence="10">
    <location>
        <begin position="20"/>
        <end position="41"/>
    </location>
</feature>
<keyword evidence="12" id="KW-1185">Reference proteome</keyword>